<evidence type="ECO:0000313" key="2">
    <source>
        <dbReference type="EMBL" id="AAT27989.1"/>
    </source>
</evidence>
<dbReference type="STRING" id="267748.MMOB5030"/>
<accession>Q6KHE1</accession>
<evidence type="ECO:0000259" key="1">
    <source>
        <dbReference type="Pfam" id="PF14267"/>
    </source>
</evidence>
<organism evidence="2 3">
    <name type="scientific">Mycoplasma mobile (strain ATCC 43663 / 163K / NCTC 11711)</name>
    <name type="common">Mesomycoplasma mobile</name>
    <dbReference type="NCBI Taxonomy" id="267748"/>
    <lineage>
        <taxon>Bacteria</taxon>
        <taxon>Bacillati</taxon>
        <taxon>Mycoplasmatota</taxon>
        <taxon>Mycoplasmoidales</taxon>
        <taxon>Metamycoplasmataceae</taxon>
        <taxon>Mesomycoplasma</taxon>
    </lineage>
</organism>
<dbReference type="Pfam" id="PF14267">
    <property type="entry name" value="DUF4357"/>
    <property type="match status" value="1"/>
</dbReference>
<feature type="domain" description="DUF4357" evidence="1">
    <location>
        <begin position="225"/>
        <end position="278"/>
    </location>
</feature>
<keyword evidence="3" id="KW-1185">Reference proteome</keyword>
<evidence type="ECO:0000313" key="3">
    <source>
        <dbReference type="Proteomes" id="UP000009072"/>
    </source>
</evidence>
<dbReference type="RefSeq" id="WP_011265023.1">
    <property type="nucleotide sequence ID" value="NC_006908.1"/>
</dbReference>
<dbReference type="Proteomes" id="UP000009072">
    <property type="component" value="Chromosome"/>
</dbReference>
<dbReference type="HOGENOM" id="CLU_052782_2_0_14"/>
<dbReference type="EMBL" id="AE017308">
    <property type="protein sequence ID" value="AAT27989.1"/>
    <property type="molecule type" value="Genomic_DNA"/>
</dbReference>
<reference evidence="2 3" key="1">
    <citation type="journal article" date="2004" name="Genome Res.">
        <title>The complete genome and proteome of Mycoplasma mobile.</title>
        <authorList>
            <person name="Jaffe J.D."/>
            <person name="Stange-Thomann N."/>
            <person name="Smith C."/>
            <person name="DeCaprio D."/>
            <person name="Fisher S."/>
            <person name="Butler J."/>
            <person name="Calvo S."/>
            <person name="Elkins T."/>
            <person name="FitzGerald M.G."/>
            <person name="Hafez N."/>
            <person name="Kodira C.D."/>
            <person name="Major J."/>
            <person name="Wang S."/>
            <person name="Wilkinson J."/>
            <person name="Nicol R."/>
            <person name="Nusbaum C."/>
            <person name="Birren B."/>
            <person name="Berg H.C."/>
            <person name="Church G.M."/>
        </authorList>
    </citation>
    <scope>NUCLEOTIDE SEQUENCE [LARGE SCALE GENOMIC DNA]</scope>
    <source>
        <strain evidence="3">ATCC 43663 / 163K / NCTC 11711</strain>
    </source>
</reference>
<dbReference type="CDD" id="cd10447">
    <property type="entry name" value="GIY-YIG_unchar_2"/>
    <property type="match status" value="1"/>
</dbReference>
<dbReference type="KEGG" id="mmo:MMOB5030"/>
<protein>
    <submittedName>
        <fullName evidence="2">Expressed protein</fullName>
    </submittedName>
</protein>
<name>Q6KHE1_MYCM1</name>
<dbReference type="eggNOG" id="ENOG5032BSR">
    <property type="taxonomic scope" value="Bacteria"/>
</dbReference>
<sequence>MDQIKARTIEIFLPTGDSKEVSQAIITNESIKIIYISKSEIENQKKRISKIQGCYILVGKDDDGSDLAYIGQTEDFFQRLNLHKKEKEFWDGVYVIQNSSDSFDQAHLNFLEKLMIQEAKKVKNYKLENVKDGNNFSISESKENECYLYFSTIKTLLKTLGFDLFVPNVEEFEINEENKFYFKEKNNNFSGEAIFENDKLIVLKNSIVSNEENVKDNYIQYLKFRNKLINEGVIQKNNENLIFIKDYPFNSPSVAAGVISLKSKNGWEVWKNIEGESLDKKYRQK</sequence>
<dbReference type="AlphaFoldDB" id="Q6KHE1"/>
<dbReference type="OrthoDB" id="2656488at2"/>
<dbReference type="InterPro" id="IPR025579">
    <property type="entry name" value="DUF4357"/>
</dbReference>
<proteinExistence type="predicted"/>
<gene>
    <name evidence="2" type="ordered locus">MMOB5030</name>
</gene>